<gene>
    <name evidence="1" type="ORF">JGI23_01109</name>
</gene>
<proteinExistence type="predicted"/>
<dbReference type="RefSeq" id="WP_092349748.1">
    <property type="nucleotide sequence ID" value="NZ_CZVW01000010.1"/>
</dbReference>
<dbReference type="OrthoDB" id="5383458at2"/>
<protein>
    <recommendedName>
        <fullName evidence="3">Phosphate-selective porin O and P</fullName>
    </recommendedName>
</protein>
<evidence type="ECO:0000313" key="2">
    <source>
        <dbReference type="Proteomes" id="UP000199197"/>
    </source>
</evidence>
<evidence type="ECO:0000313" key="1">
    <source>
        <dbReference type="EMBL" id="CUT01774.1"/>
    </source>
</evidence>
<dbReference type="AlphaFoldDB" id="A0A0P1N0S0"/>
<dbReference type="Proteomes" id="UP000199197">
    <property type="component" value="Unassembled WGS sequence"/>
</dbReference>
<dbReference type="EMBL" id="CZVW01000010">
    <property type="protein sequence ID" value="CUT01774.1"/>
    <property type="molecule type" value="Genomic_DNA"/>
</dbReference>
<reference evidence="2" key="1">
    <citation type="submission" date="2015-11" db="EMBL/GenBank/DDBJ databases">
        <authorList>
            <person name="Varghese N."/>
        </authorList>
    </citation>
    <scope>NUCLEOTIDE SEQUENCE [LARGE SCALE GENOMIC DNA]</scope>
    <source>
        <strain evidence="2">JGI-23</strain>
    </source>
</reference>
<keyword evidence="2" id="KW-1185">Reference proteome</keyword>
<accession>A0A0P1N0S0</accession>
<evidence type="ECO:0008006" key="3">
    <source>
        <dbReference type="Google" id="ProtNLM"/>
    </source>
</evidence>
<name>A0A0P1N0S0_9BACT</name>
<organism evidence="1 2">
    <name type="scientific">Candidatus Chryseopegocella kryptomonas</name>
    <dbReference type="NCBI Taxonomy" id="1633643"/>
    <lineage>
        <taxon>Bacteria</taxon>
        <taxon>Pseudomonadati</taxon>
        <taxon>Candidatus Kryptoniota</taxon>
        <taxon>Candidatus Chryseopegocella</taxon>
    </lineage>
</organism>
<sequence length="386" mass="44703">MTKSFGKIIFVLILILKSNCFGLGQSLKFSGYFADFVIYQKIKDDFAVRFGLDKNLFLNFGRIRLRPEFEYEWGGGVYVEYEIDALYNSSNLFFNFAEIGTRRQILKLRWNLANGSKFSTFHFIDRLYFKKDFGNLNLTLGRQRISWGTGRIWNPTDLFNPINPANFSKIEKDGADVVSVKFYLGSFTDIQFVYNPIDKFKMNNYGVRFRTNYHEFDFSFMSGLFDKRGVAGFDFAGNLLKAGVRGEMIFSADVKNFKSNFFKFILGFDNQFTKNIYGLVEYHFNGEGKSKKDEYEIERLINGEILNLSKNYVFVMLNYALNPIASFSASLNKNLNDGSGFVSLGFSYSVSDNSDLNFGALIFHGDEGDEYWYYSTSAFVRFQFYF</sequence>